<dbReference type="EMBL" id="PNEN01000497">
    <property type="protein sequence ID" value="PPJ57294.1"/>
    <property type="molecule type" value="Genomic_DNA"/>
</dbReference>
<evidence type="ECO:0000256" key="1">
    <source>
        <dbReference type="SAM" id="Coils"/>
    </source>
</evidence>
<evidence type="ECO:0000313" key="3">
    <source>
        <dbReference type="Proteomes" id="UP000237631"/>
    </source>
</evidence>
<keyword evidence="1" id="KW-0175">Coiled coil</keyword>
<accession>A0A2S6CC52</accession>
<reference evidence="3" key="1">
    <citation type="journal article" date="2017" name="bioRxiv">
        <title>Conservation of a gene cluster reveals novel cercosporin biosynthetic mechanisms and extends production to the genus Colletotrichum.</title>
        <authorList>
            <person name="de Jonge R."/>
            <person name="Ebert M.K."/>
            <person name="Huitt-Roehl C.R."/>
            <person name="Pal P."/>
            <person name="Suttle J.C."/>
            <person name="Spanner R.E."/>
            <person name="Neubauer J.D."/>
            <person name="Jurick W.M.II."/>
            <person name="Stott K.A."/>
            <person name="Secor G.A."/>
            <person name="Thomma B.P.H.J."/>
            <person name="Van de Peer Y."/>
            <person name="Townsend C.A."/>
            <person name="Bolton M.D."/>
        </authorList>
    </citation>
    <scope>NUCLEOTIDE SEQUENCE [LARGE SCALE GENOMIC DNA]</scope>
    <source>
        <strain evidence="3">CBS538.71</strain>
    </source>
</reference>
<protein>
    <submittedName>
        <fullName evidence="2">Uncharacterized protein</fullName>
    </submittedName>
</protein>
<keyword evidence="3" id="KW-1185">Reference proteome</keyword>
<name>A0A2S6CC52_9PEZI</name>
<gene>
    <name evidence="2" type="ORF">CBER1_09028</name>
</gene>
<dbReference type="OrthoDB" id="3650286at2759"/>
<organism evidence="2 3">
    <name type="scientific">Cercospora berteroae</name>
    <dbReference type="NCBI Taxonomy" id="357750"/>
    <lineage>
        <taxon>Eukaryota</taxon>
        <taxon>Fungi</taxon>
        <taxon>Dikarya</taxon>
        <taxon>Ascomycota</taxon>
        <taxon>Pezizomycotina</taxon>
        <taxon>Dothideomycetes</taxon>
        <taxon>Dothideomycetidae</taxon>
        <taxon>Mycosphaerellales</taxon>
        <taxon>Mycosphaerellaceae</taxon>
        <taxon>Cercospora</taxon>
    </lineage>
</organism>
<dbReference type="AlphaFoldDB" id="A0A2S6CC52"/>
<sequence length="309" mass="34436">MATTTPLEYTGVAAGKVFAIPKLLENILLLGVADQSVEGCRIDNGFKRHLWSTLGCGRVSDGEICLFSIQRASKVFRHTIQGSLKLKQLMFLAPRPNAELVSGNETKDVGELELHKLLGSLLAIMGLSEIDNLMEVCDEMYEDEDEASDGIDSLKMLIDDNFVSTPSTPYDKTIGKLPKGWHKPEASWRKIKICNAKVTAPIKLRFGSPFVCDNEAPPFDITFPLEKDATLRYVFDLLERFMGVLVEYRDKMVSLLLKTEAAKPSPVTNSEAEPSPIHQFEDSRTALARQLEDALERCFAEVEGLKLRL</sequence>
<evidence type="ECO:0000313" key="2">
    <source>
        <dbReference type="EMBL" id="PPJ57294.1"/>
    </source>
</evidence>
<dbReference type="Proteomes" id="UP000237631">
    <property type="component" value="Unassembled WGS sequence"/>
</dbReference>
<feature type="coiled-coil region" evidence="1">
    <location>
        <begin position="277"/>
        <end position="308"/>
    </location>
</feature>
<proteinExistence type="predicted"/>
<comment type="caution">
    <text evidence="2">The sequence shown here is derived from an EMBL/GenBank/DDBJ whole genome shotgun (WGS) entry which is preliminary data.</text>
</comment>